<keyword evidence="3" id="KW-1185">Reference proteome</keyword>
<proteinExistence type="predicted"/>
<evidence type="ECO:0000313" key="2">
    <source>
        <dbReference type="EMBL" id="SNT29572.1"/>
    </source>
</evidence>
<dbReference type="AlphaFoldDB" id="A0A239LI22"/>
<evidence type="ECO:0000313" key="3">
    <source>
        <dbReference type="Proteomes" id="UP000198339"/>
    </source>
</evidence>
<protein>
    <submittedName>
        <fullName evidence="2">Uncharacterized protein</fullName>
    </submittedName>
</protein>
<accession>A0A239LI22</accession>
<organism evidence="2 3">
    <name type="scientific">Sphingopyxis indica</name>
    <dbReference type="NCBI Taxonomy" id="436663"/>
    <lineage>
        <taxon>Bacteria</taxon>
        <taxon>Pseudomonadati</taxon>
        <taxon>Pseudomonadota</taxon>
        <taxon>Alphaproteobacteria</taxon>
        <taxon>Sphingomonadales</taxon>
        <taxon>Sphingomonadaceae</taxon>
        <taxon>Sphingopyxis</taxon>
    </lineage>
</organism>
<dbReference type="Proteomes" id="UP000198339">
    <property type="component" value="Unassembled WGS sequence"/>
</dbReference>
<reference evidence="2 3" key="1">
    <citation type="submission" date="2017-06" db="EMBL/GenBank/DDBJ databases">
        <authorList>
            <person name="Kim H.J."/>
            <person name="Triplett B.A."/>
        </authorList>
    </citation>
    <scope>NUCLEOTIDE SEQUENCE [LARGE SCALE GENOMIC DNA]</scope>
    <source>
        <strain evidence="2 3">DS15</strain>
    </source>
</reference>
<dbReference type="RefSeq" id="WP_170935646.1">
    <property type="nucleotide sequence ID" value="NZ_FZPA01000024.1"/>
</dbReference>
<sequence>MTRRRFLPGAEAPRPAPGFPTEAARHDAAIQPEQTAPALPVAMMMEQQP</sequence>
<gene>
    <name evidence="2" type="ORF">SAMN06295955_1245</name>
</gene>
<feature type="region of interest" description="Disordered" evidence="1">
    <location>
        <begin position="1"/>
        <end position="25"/>
    </location>
</feature>
<name>A0A239LI22_9SPHN</name>
<dbReference type="EMBL" id="FZPA01000024">
    <property type="protein sequence ID" value="SNT29572.1"/>
    <property type="molecule type" value="Genomic_DNA"/>
</dbReference>
<evidence type="ECO:0000256" key="1">
    <source>
        <dbReference type="SAM" id="MobiDB-lite"/>
    </source>
</evidence>